<keyword evidence="3" id="KW-1185">Reference proteome</keyword>
<reference evidence="3" key="1">
    <citation type="submission" date="2019-06" db="EMBL/GenBank/DDBJ databases">
        <title>Draft genome sequence of the griseofulvin-producing fungus Xylaria cubensis strain G536.</title>
        <authorList>
            <person name="Mead M.E."/>
            <person name="Raja H.A."/>
            <person name="Steenwyk J.L."/>
            <person name="Knowles S.L."/>
            <person name="Oberlies N.H."/>
            <person name="Rokas A."/>
        </authorList>
    </citation>
    <scope>NUCLEOTIDE SEQUENCE [LARGE SCALE GENOMIC DNA]</scope>
    <source>
        <strain evidence="3">G536</strain>
    </source>
</reference>
<evidence type="ECO:0000256" key="1">
    <source>
        <dbReference type="ARBA" id="ARBA00023604"/>
    </source>
</evidence>
<evidence type="ECO:0000313" key="2">
    <source>
        <dbReference type="EMBL" id="TRX98935.1"/>
    </source>
</evidence>
<accession>A0A553IFG2</accession>
<dbReference type="GO" id="GO:0016491">
    <property type="term" value="F:oxidoreductase activity"/>
    <property type="evidence" value="ECO:0007669"/>
    <property type="project" value="InterPro"/>
</dbReference>
<proteinExistence type="inferred from homology"/>
<dbReference type="PANTHER" id="PTHR34598:SF3">
    <property type="entry name" value="OXIDOREDUCTASE AN1597"/>
    <property type="match status" value="1"/>
</dbReference>
<dbReference type="NCBIfam" id="NF041278">
    <property type="entry name" value="CmcJ_NvfI_EfuI"/>
    <property type="match status" value="1"/>
</dbReference>
<sequence>MPTGHQAVPPSPPHNEHTSLRFLQWQDIYRTEYPFVCVAPSPSGERHTNIVVQTHPDIEIEDVRGRESEFTLDANGFRYFHTSDLGQFLDFDSKEAIEKDFLPAIEKLVKQEVNNVGRTFIFDWRLRRADFAAQIVNTKDRHQYLPPSSTVHVDQTPGELLRRLNKFLGPELGTLLNGRFRVINLWRPLYHIVTDRPLAVCDGSKVNPSDLVAGKIISQSETRETYYLMHHHAQKWYYLSRQKPDEMLMIKIFDSDSTVPAIFEDTPHLENDK</sequence>
<dbReference type="PANTHER" id="PTHR34598">
    <property type="entry name" value="BLL6449 PROTEIN"/>
    <property type="match status" value="1"/>
</dbReference>
<gene>
    <name evidence="2" type="ORF">FHL15_000277</name>
</gene>
<organism evidence="2 3">
    <name type="scientific">Xylaria flabelliformis</name>
    <dbReference type="NCBI Taxonomy" id="2512241"/>
    <lineage>
        <taxon>Eukaryota</taxon>
        <taxon>Fungi</taxon>
        <taxon>Dikarya</taxon>
        <taxon>Ascomycota</taxon>
        <taxon>Pezizomycotina</taxon>
        <taxon>Sordariomycetes</taxon>
        <taxon>Xylariomycetidae</taxon>
        <taxon>Xylariales</taxon>
        <taxon>Xylariaceae</taxon>
        <taxon>Xylaria</taxon>
    </lineage>
</organism>
<dbReference type="EMBL" id="VFLP01000001">
    <property type="protein sequence ID" value="TRX98935.1"/>
    <property type="molecule type" value="Genomic_DNA"/>
</dbReference>
<comment type="caution">
    <text evidence="2">The sequence shown here is derived from an EMBL/GenBank/DDBJ whole genome shotgun (WGS) entry which is preliminary data.</text>
</comment>
<comment type="similarity">
    <text evidence="1">Belongs to the asaB hydroxylase/desaturase family.</text>
</comment>
<name>A0A553IFG2_9PEZI</name>
<dbReference type="Proteomes" id="UP000319160">
    <property type="component" value="Unassembled WGS sequence"/>
</dbReference>
<evidence type="ECO:0000313" key="3">
    <source>
        <dbReference type="Proteomes" id="UP000319160"/>
    </source>
</evidence>
<protein>
    <submittedName>
        <fullName evidence="2">Uncharacterized protein</fullName>
    </submittedName>
</protein>
<dbReference type="AlphaFoldDB" id="A0A553IFG2"/>
<dbReference type="InterPro" id="IPR044053">
    <property type="entry name" value="AsaB-like"/>
</dbReference>
<dbReference type="STRING" id="2512241.A0A553IFG2"/>
<dbReference type="OrthoDB" id="412788at2759"/>